<proteinExistence type="predicted"/>
<feature type="compositionally biased region" description="Polar residues" evidence="1">
    <location>
        <begin position="1"/>
        <end position="13"/>
    </location>
</feature>
<feature type="region of interest" description="Disordered" evidence="1">
    <location>
        <begin position="1"/>
        <end position="42"/>
    </location>
</feature>
<gene>
    <name evidence="2" type="ORF">LZC39_17515</name>
</gene>
<name>A0AAW5EIS7_CAMJU</name>
<dbReference type="RefSeq" id="WP_240382192.1">
    <property type="nucleotide sequence ID" value="NZ_JAJUOL010001373.1"/>
</dbReference>
<feature type="non-terminal residue" evidence="2">
    <location>
        <position position="142"/>
    </location>
</feature>
<evidence type="ECO:0000256" key="1">
    <source>
        <dbReference type="SAM" id="MobiDB-lite"/>
    </source>
</evidence>
<evidence type="ECO:0000313" key="3">
    <source>
        <dbReference type="Proteomes" id="UP001199644"/>
    </source>
</evidence>
<sequence length="142" mass="15711">MDENLTQDQQNASNENDLKNKENEDQNPPVTENEDEGQKMAKEALIQLPRSLEQIISKDLLSINVKIDLESNANLALGMLLISEDFGETFKKCPDDLAGKSNFKLGLLKDDVFANGNYGVLLMGEVNLLNVNASIKQAAFLQ</sequence>
<dbReference type="EMBL" id="JAJUOL010001373">
    <property type="protein sequence ID" value="MCH3853883.1"/>
    <property type="molecule type" value="Genomic_DNA"/>
</dbReference>
<dbReference type="AlphaFoldDB" id="A0AAW5EIS7"/>
<accession>A0AAW5EIS7</accession>
<evidence type="ECO:0000313" key="2">
    <source>
        <dbReference type="EMBL" id="MCH3853883.1"/>
    </source>
</evidence>
<reference evidence="2" key="1">
    <citation type="submission" date="2021-12" db="EMBL/GenBank/DDBJ databases">
        <title>Prevalence of phenicol resistance gene fexA in Campylobacter isolated from poultry supply chain.</title>
        <authorList>
            <person name="Tang B."/>
            <person name="Zheng X."/>
            <person name="Lin J."/>
            <person name="Lin R."/>
            <person name="Yang H."/>
            <person name="Shen Z."/>
            <person name="Xia F."/>
        </authorList>
    </citation>
    <scope>NUCLEOTIDE SEQUENCE</scope>
    <source>
        <strain evidence="2">CJHN2011004</strain>
    </source>
</reference>
<dbReference type="Proteomes" id="UP001199644">
    <property type="component" value="Unassembled WGS sequence"/>
</dbReference>
<organism evidence="2 3">
    <name type="scientific">Campylobacter jejuni</name>
    <dbReference type="NCBI Taxonomy" id="197"/>
    <lineage>
        <taxon>Bacteria</taxon>
        <taxon>Pseudomonadati</taxon>
        <taxon>Campylobacterota</taxon>
        <taxon>Epsilonproteobacteria</taxon>
        <taxon>Campylobacterales</taxon>
        <taxon>Campylobacteraceae</taxon>
        <taxon>Campylobacter</taxon>
    </lineage>
</organism>
<comment type="caution">
    <text evidence="2">The sequence shown here is derived from an EMBL/GenBank/DDBJ whole genome shotgun (WGS) entry which is preliminary data.</text>
</comment>
<protein>
    <submittedName>
        <fullName evidence="2">Uncharacterized protein</fullName>
    </submittedName>
</protein>